<dbReference type="GO" id="GO:0008270">
    <property type="term" value="F:zinc ion binding"/>
    <property type="evidence" value="ECO:0007669"/>
    <property type="project" value="UniProtKB-UniRule"/>
</dbReference>
<keyword evidence="6" id="KW-0539">Nucleus</keyword>
<evidence type="ECO:0000259" key="11">
    <source>
        <dbReference type="PROSITE" id="PS50950"/>
    </source>
</evidence>
<keyword evidence="2" id="KW-0677">Repeat</keyword>
<feature type="domain" description="C2H2-type" evidence="10">
    <location>
        <begin position="469"/>
        <end position="496"/>
    </location>
</feature>
<keyword evidence="3 7" id="KW-0863">Zinc-finger</keyword>
<dbReference type="InterPro" id="IPR012934">
    <property type="entry name" value="Znf_AD"/>
</dbReference>
<dbReference type="SMART" id="SM00868">
    <property type="entry name" value="zf-AD"/>
    <property type="match status" value="1"/>
</dbReference>
<sequence length="661" mass="75713">MKMQCCVPFCKNASDNTSFEGAEITFHELPSDMYFRTAWFCALGLKDYYLTDPAVVCSKHFLDDDFHESKGCVRNIRTNVIPSTVQMCMICLDTDSKLFLMSKYKLEEVYEQLSGLSLFQLCHRGNLKQTLCVLCAQRLINFSKFRDLCLRSHTLMTDLVEKHDIITIQHKELIDNTIKNLKYNFTQTTLDANHCDLYIDHTDEEEQRTAEESVVGDVATVMVKIESMSSFESVNDNYDHIDVSKNDSVSHDDYSELNVKLEVPDEGTSEGLHKKSGSCTAVAENETEIEITIKSENAVFECKSCFEVFVHKNEYNKHMNLHIPKADGNVASSASLVSKACVTASCSWDSPKKKKGRQKMNYDPAPSADSTQCLVAPLSTRLPIDTNNKMKESIEAGATQTSEQIHETSFGDINNQSSQQPKKVVLDENPQVRTITGTKSYSCETCNYKCTKKNLLFKHKRTHTTEKPYSCEICNYKCATKYYLALHKRTHTGEKPYSCDVCNNKFTRNSSLFNHMRIHTGEKPYSCEICNYKSKHKQHLLIHMRTHTGVKPHSCEICNYKCLQKANLIKHMQTHTDERRFSCDICDYKSAFKYNLILHIRTHTGEKPYSCEVCNNKFTQKSSLLKHMKIHTGEKPYSCDICNYKSSDKYTLARHKTIHIE</sequence>
<dbReference type="SMART" id="SM00980">
    <property type="entry name" value="THAP"/>
    <property type="match status" value="1"/>
</dbReference>
<name>A0A6J1P4H0_BICAN</name>
<keyword evidence="5 8" id="KW-0238">DNA-binding</keyword>
<evidence type="ECO:0000313" key="13">
    <source>
        <dbReference type="Proteomes" id="UP001652582"/>
    </source>
</evidence>
<dbReference type="PROSITE" id="PS51915">
    <property type="entry name" value="ZAD"/>
    <property type="match status" value="1"/>
</dbReference>
<dbReference type="Gene3D" id="3.30.160.60">
    <property type="entry name" value="Classic Zinc Finger"/>
    <property type="match status" value="8"/>
</dbReference>
<keyword evidence="4 9" id="KW-0862">Zinc</keyword>
<dbReference type="OrthoDB" id="6077919at2759"/>
<protein>
    <submittedName>
        <fullName evidence="14">Zinc finger protein 260 isoform X1</fullName>
    </submittedName>
</protein>
<dbReference type="InterPro" id="IPR006612">
    <property type="entry name" value="THAP_Znf"/>
</dbReference>
<dbReference type="GO" id="GO:0000981">
    <property type="term" value="F:DNA-binding transcription factor activity, RNA polymerase II-specific"/>
    <property type="evidence" value="ECO:0007669"/>
    <property type="project" value="TreeGrafter"/>
</dbReference>
<proteinExistence type="predicted"/>
<feature type="domain" description="C2H2-type" evidence="10">
    <location>
        <begin position="497"/>
        <end position="524"/>
    </location>
</feature>
<organism evidence="13 14">
    <name type="scientific">Bicyclus anynana</name>
    <name type="common">Squinting bush brown butterfly</name>
    <dbReference type="NCBI Taxonomy" id="110368"/>
    <lineage>
        <taxon>Eukaryota</taxon>
        <taxon>Metazoa</taxon>
        <taxon>Ecdysozoa</taxon>
        <taxon>Arthropoda</taxon>
        <taxon>Hexapoda</taxon>
        <taxon>Insecta</taxon>
        <taxon>Pterygota</taxon>
        <taxon>Neoptera</taxon>
        <taxon>Endopterygota</taxon>
        <taxon>Lepidoptera</taxon>
        <taxon>Glossata</taxon>
        <taxon>Ditrysia</taxon>
        <taxon>Papilionoidea</taxon>
        <taxon>Nymphalidae</taxon>
        <taxon>Satyrinae</taxon>
        <taxon>Satyrini</taxon>
        <taxon>Mycalesina</taxon>
        <taxon>Bicyclus</taxon>
    </lineage>
</organism>
<reference evidence="14" key="1">
    <citation type="submission" date="2025-08" db="UniProtKB">
        <authorList>
            <consortium name="RefSeq"/>
        </authorList>
    </citation>
    <scope>IDENTIFICATION</scope>
</reference>
<evidence type="ECO:0000259" key="10">
    <source>
        <dbReference type="PROSITE" id="PS50157"/>
    </source>
</evidence>
<feature type="binding site" evidence="9">
    <location>
        <position position="132"/>
    </location>
    <ligand>
        <name>Zn(2+)</name>
        <dbReference type="ChEBI" id="CHEBI:29105"/>
    </ligand>
</feature>
<evidence type="ECO:0000256" key="3">
    <source>
        <dbReference type="ARBA" id="ARBA00022771"/>
    </source>
</evidence>
<dbReference type="KEGG" id="bany:112056419"/>
<evidence type="ECO:0000313" key="14">
    <source>
        <dbReference type="RefSeq" id="XP_023952621.2"/>
    </source>
</evidence>
<evidence type="ECO:0000256" key="2">
    <source>
        <dbReference type="ARBA" id="ARBA00022737"/>
    </source>
</evidence>
<evidence type="ECO:0000256" key="6">
    <source>
        <dbReference type="ARBA" id="ARBA00023242"/>
    </source>
</evidence>
<dbReference type="SMART" id="SM00355">
    <property type="entry name" value="ZnF_C2H2"/>
    <property type="match status" value="9"/>
</dbReference>
<evidence type="ECO:0000256" key="1">
    <source>
        <dbReference type="ARBA" id="ARBA00022723"/>
    </source>
</evidence>
<dbReference type="Pfam" id="PF00096">
    <property type="entry name" value="zf-C2H2"/>
    <property type="match status" value="4"/>
</dbReference>
<feature type="domain" description="ZAD" evidence="12">
    <location>
        <begin position="86"/>
        <end position="159"/>
    </location>
</feature>
<evidence type="ECO:0000256" key="4">
    <source>
        <dbReference type="ARBA" id="ARBA00022833"/>
    </source>
</evidence>
<evidence type="ECO:0000256" key="8">
    <source>
        <dbReference type="PROSITE-ProRule" id="PRU00309"/>
    </source>
</evidence>
<feature type="binding site" evidence="9">
    <location>
        <position position="91"/>
    </location>
    <ligand>
        <name>Zn(2+)</name>
        <dbReference type="ChEBI" id="CHEBI:29105"/>
    </ligand>
</feature>
<feature type="domain" description="C2H2-type" evidence="10">
    <location>
        <begin position="609"/>
        <end position="636"/>
    </location>
</feature>
<gene>
    <name evidence="14" type="primary">LOC112056419</name>
</gene>
<dbReference type="GO" id="GO:0000977">
    <property type="term" value="F:RNA polymerase II transcription regulatory region sequence-specific DNA binding"/>
    <property type="evidence" value="ECO:0007669"/>
    <property type="project" value="TreeGrafter"/>
</dbReference>
<evidence type="ECO:0000259" key="12">
    <source>
        <dbReference type="PROSITE" id="PS51915"/>
    </source>
</evidence>
<dbReference type="AlphaFoldDB" id="A0A6J1P4H0"/>
<evidence type="ECO:0000256" key="5">
    <source>
        <dbReference type="ARBA" id="ARBA00023125"/>
    </source>
</evidence>
<feature type="domain" description="C2H2-type" evidence="10">
    <location>
        <begin position="300"/>
        <end position="327"/>
    </location>
</feature>
<feature type="domain" description="C2H2-type" evidence="10">
    <location>
        <begin position="441"/>
        <end position="468"/>
    </location>
</feature>
<dbReference type="GO" id="GO:0005634">
    <property type="term" value="C:nucleus"/>
    <property type="evidence" value="ECO:0007669"/>
    <property type="project" value="UniProtKB-SubCell"/>
</dbReference>
<dbReference type="InterPro" id="IPR036236">
    <property type="entry name" value="Znf_C2H2_sf"/>
</dbReference>
<dbReference type="Proteomes" id="UP001652582">
    <property type="component" value="Chromosome 14"/>
</dbReference>
<evidence type="ECO:0000256" key="9">
    <source>
        <dbReference type="PROSITE-ProRule" id="PRU01263"/>
    </source>
</evidence>
<feature type="binding site" evidence="9">
    <location>
        <position position="135"/>
    </location>
    <ligand>
        <name>Zn(2+)</name>
        <dbReference type="ChEBI" id="CHEBI:29105"/>
    </ligand>
</feature>
<feature type="domain" description="C2H2-type" evidence="10">
    <location>
        <begin position="581"/>
        <end position="608"/>
    </location>
</feature>
<keyword evidence="1 9" id="KW-0479">Metal-binding</keyword>
<dbReference type="RefSeq" id="XP_023952621.2">
    <property type="nucleotide sequence ID" value="XM_024096853.2"/>
</dbReference>
<dbReference type="PROSITE" id="PS50950">
    <property type="entry name" value="ZF_THAP"/>
    <property type="match status" value="1"/>
</dbReference>
<feature type="domain" description="C2H2-type" evidence="10">
    <location>
        <begin position="525"/>
        <end position="552"/>
    </location>
</feature>
<dbReference type="PROSITE" id="PS00028">
    <property type="entry name" value="ZINC_FINGER_C2H2_1"/>
    <property type="match status" value="6"/>
</dbReference>
<feature type="domain" description="THAP-type" evidence="11">
    <location>
        <begin position="1"/>
        <end position="85"/>
    </location>
</feature>
<accession>A0A6J1P4H0</accession>
<evidence type="ECO:0000256" key="7">
    <source>
        <dbReference type="PROSITE-ProRule" id="PRU00042"/>
    </source>
</evidence>
<dbReference type="InterPro" id="IPR013087">
    <property type="entry name" value="Znf_C2H2_type"/>
</dbReference>
<keyword evidence="13" id="KW-1185">Reference proteome</keyword>
<feature type="domain" description="C2H2-type" evidence="10">
    <location>
        <begin position="637"/>
        <end position="661"/>
    </location>
</feature>
<feature type="binding site" evidence="9">
    <location>
        <position position="88"/>
    </location>
    <ligand>
        <name>Zn(2+)</name>
        <dbReference type="ChEBI" id="CHEBI:29105"/>
    </ligand>
</feature>
<dbReference type="PANTHER" id="PTHR23235:SF142">
    <property type="entry name" value="ZINC FINGER PROTEIN 384"/>
    <property type="match status" value="1"/>
</dbReference>
<dbReference type="PANTHER" id="PTHR23235">
    <property type="entry name" value="KRUEPPEL-LIKE TRANSCRIPTION FACTOR"/>
    <property type="match status" value="1"/>
</dbReference>
<dbReference type="SUPFAM" id="SSF57667">
    <property type="entry name" value="beta-beta-alpha zinc fingers"/>
    <property type="match status" value="4"/>
</dbReference>
<dbReference type="GeneID" id="112056419"/>
<dbReference type="PROSITE" id="PS50157">
    <property type="entry name" value="ZINC_FINGER_C2H2_2"/>
    <property type="match status" value="9"/>
</dbReference>
<feature type="domain" description="C2H2-type" evidence="10">
    <location>
        <begin position="553"/>
        <end position="580"/>
    </location>
</feature>
<dbReference type="Pfam" id="PF05485">
    <property type="entry name" value="THAP"/>
    <property type="match status" value="1"/>
</dbReference>
<dbReference type="SUPFAM" id="SSF57716">
    <property type="entry name" value="Glucocorticoid receptor-like (DNA-binding domain)"/>
    <property type="match status" value="1"/>
</dbReference>